<name>A0A1I2PMD4_9BACL</name>
<keyword evidence="2" id="KW-1185">Reference proteome</keyword>
<sequence>MKWKGMLLIALAVILLGFFLYMIFSDPSLALKPSEVDPDFPIPARSERVEKPHANKGWTFYEIWPPLSGKQFGQYLQEIEKRGWKQVDQMGRLHVFEKDGKRMLAVLYGEEISLLLSKKR</sequence>
<reference evidence="1 2" key="1">
    <citation type="submission" date="2016-10" db="EMBL/GenBank/DDBJ databases">
        <authorList>
            <person name="de Groot N.N."/>
        </authorList>
    </citation>
    <scope>NUCLEOTIDE SEQUENCE [LARGE SCALE GENOMIC DNA]</scope>
    <source>
        <strain evidence="1 2">DSM 44945</strain>
    </source>
</reference>
<protein>
    <submittedName>
        <fullName evidence="1">Uncharacterized protein</fullName>
    </submittedName>
</protein>
<accession>A0A1I2PMD4</accession>
<dbReference type="AlphaFoldDB" id="A0A1I2PMD4"/>
<dbReference type="EMBL" id="FOOK01000019">
    <property type="protein sequence ID" value="SFG17395.1"/>
    <property type="molecule type" value="Genomic_DNA"/>
</dbReference>
<dbReference type="OrthoDB" id="2352996at2"/>
<dbReference type="RefSeq" id="WP_092038942.1">
    <property type="nucleotide sequence ID" value="NZ_FOOK01000019.1"/>
</dbReference>
<dbReference type="Proteomes" id="UP000198661">
    <property type="component" value="Unassembled WGS sequence"/>
</dbReference>
<evidence type="ECO:0000313" key="1">
    <source>
        <dbReference type="EMBL" id="SFG17395.1"/>
    </source>
</evidence>
<organism evidence="1 2">
    <name type="scientific">Planifilum fulgidum</name>
    <dbReference type="NCBI Taxonomy" id="201973"/>
    <lineage>
        <taxon>Bacteria</taxon>
        <taxon>Bacillati</taxon>
        <taxon>Bacillota</taxon>
        <taxon>Bacilli</taxon>
        <taxon>Bacillales</taxon>
        <taxon>Thermoactinomycetaceae</taxon>
        <taxon>Planifilum</taxon>
    </lineage>
</organism>
<gene>
    <name evidence="1" type="ORF">SAMN04488025_11919</name>
</gene>
<evidence type="ECO:0000313" key="2">
    <source>
        <dbReference type="Proteomes" id="UP000198661"/>
    </source>
</evidence>
<proteinExistence type="predicted"/>